<keyword evidence="2" id="KW-0472">Membrane</keyword>
<proteinExistence type="predicted"/>
<keyword evidence="2" id="KW-1133">Transmembrane helix</keyword>
<organism evidence="3 4">
    <name type="scientific">Actinomadura mexicana</name>
    <dbReference type="NCBI Taxonomy" id="134959"/>
    <lineage>
        <taxon>Bacteria</taxon>
        <taxon>Bacillati</taxon>
        <taxon>Actinomycetota</taxon>
        <taxon>Actinomycetes</taxon>
        <taxon>Streptosporangiales</taxon>
        <taxon>Thermomonosporaceae</taxon>
        <taxon>Actinomadura</taxon>
    </lineage>
</organism>
<evidence type="ECO:0000313" key="3">
    <source>
        <dbReference type="EMBL" id="SNR23782.1"/>
    </source>
</evidence>
<dbReference type="EMBL" id="FZNP01000001">
    <property type="protein sequence ID" value="SNR23782.1"/>
    <property type="molecule type" value="Genomic_DNA"/>
</dbReference>
<evidence type="ECO:0000256" key="2">
    <source>
        <dbReference type="SAM" id="Phobius"/>
    </source>
</evidence>
<dbReference type="Proteomes" id="UP000198420">
    <property type="component" value="Unassembled WGS sequence"/>
</dbReference>
<sequence>MRPGGCAAHAWAMYLIYVPLAAAFAAFVVYGGVVMPAMEIAESIRDRRRTRPPGNVLELRPAGGPRPVGERGEAA</sequence>
<name>A0A238UNT5_9ACTN</name>
<evidence type="ECO:0000313" key="4">
    <source>
        <dbReference type="Proteomes" id="UP000198420"/>
    </source>
</evidence>
<evidence type="ECO:0000256" key="1">
    <source>
        <dbReference type="SAM" id="MobiDB-lite"/>
    </source>
</evidence>
<keyword evidence="2" id="KW-0812">Transmembrane</keyword>
<accession>A0A238UNT5</accession>
<dbReference type="AlphaFoldDB" id="A0A238UNT5"/>
<gene>
    <name evidence="3" type="ORF">SAMN06265355_101212</name>
</gene>
<feature type="transmembrane region" description="Helical" evidence="2">
    <location>
        <begin position="12"/>
        <end position="38"/>
    </location>
</feature>
<keyword evidence="4" id="KW-1185">Reference proteome</keyword>
<reference evidence="4" key="1">
    <citation type="submission" date="2017-06" db="EMBL/GenBank/DDBJ databases">
        <authorList>
            <person name="Varghese N."/>
            <person name="Submissions S."/>
        </authorList>
    </citation>
    <scope>NUCLEOTIDE SEQUENCE [LARGE SCALE GENOMIC DNA]</scope>
    <source>
        <strain evidence="4">DSM 44485</strain>
    </source>
</reference>
<feature type="region of interest" description="Disordered" evidence="1">
    <location>
        <begin position="46"/>
        <end position="75"/>
    </location>
</feature>
<protein>
    <submittedName>
        <fullName evidence="3">Uncharacterized protein</fullName>
    </submittedName>
</protein>